<dbReference type="NCBIfam" id="TIGR00045">
    <property type="entry name" value="glycerate kinase"/>
    <property type="match status" value="1"/>
</dbReference>
<evidence type="ECO:0000313" key="5">
    <source>
        <dbReference type="EMBL" id="PTM57787.1"/>
    </source>
</evidence>
<protein>
    <submittedName>
        <fullName evidence="5">Glycerate kinase</fullName>
    </submittedName>
</protein>
<dbReference type="InterPro" id="IPR036129">
    <property type="entry name" value="Glycerate_kinase_sf"/>
</dbReference>
<dbReference type="InterPro" id="IPR004381">
    <property type="entry name" value="Glycerate_kinase"/>
</dbReference>
<dbReference type="InterPro" id="IPR018197">
    <property type="entry name" value="Glycerate_kinase_RE-like"/>
</dbReference>
<comment type="similarity">
    <text evidence="1 4">Belongs to the glycerate kinase type-1 family.</text>
</comment>
<keyword evidence="2 4" id="KW-0808">Transferase</keyword>
<dbReference type="PANTHER" id="PTHR21599">
    <property type="entry name" value="GLYCERATE KINASE"/>
    <property type="match status" value="1"/>
</dbReference>
<dbReference type="Gene3D" id="3.90.1510.10">
    <property type="entry name" value="Glycerate kinase, domain 2"/>
    <property type="match status" value="1"/>
</dbReference>
<comment type="caution">
    <text evidence="5">The sequence shown here is derived from an EMBL/GenBank/DDBJ whole genome shotgun (WGS) entry which is preliminary data.</text>
</comment>
<organism evidence="5 6">
    <name type="scientific">Desmospora activa DSM 45169</name>
    <dbReference type="NCBI Taxonomy" id="1121389"/>
    <lineage>
        <taxon>Bacteria</taxon>
        <taxon>Bacillati</taxon>
        <taxon>Bacillota</taxon>
        <taxon>Bacilli</taxon>
        <taxon>Bacillales</taxon>
        <taxon>Thermoactinomycetaceae</taxon>
        <taxon>Desmospora</taxon>
    </lineage>
</organism>
<evidence type="ECO:0000256" key="3">
    <source>
        <dbReference type="ARBA" id="ARBA00022777"/>
    </source>
</evidence>
<name>A0A2T4Z7C0_9BACL</name>
<reference evidence="5 6" key="1">
    <citation type="submission" date="2018-04" db="EMBL/GenBank/DDBJ databases">
        <title>Genomic Encyclopedia of Archaeal and Bacterial Type Strains, Phase II (KMG-II): from individual species to whole genera.</title>
        <authorList>
            <person name="Goeker M."/>
        </authorList>
    </citation>
    <scope>NUCLEOTIDE SEQUENCE [LARGE SCALE GENOMIC DNA]</scope>
    <source>
        <strain evidence="5 6">DSM 45169</strain>
    </source>
</reference>
<proteinExistence type="inferred from homology"/>
<keyword evidence="6" id="KW-1185">Reference proteome</keyword>
<dbReference type="GO" id="GO:0008887">
    <property type="term" value="F:glycerate kinase activity"/>
    <property type="evidence" value="ECO:0007669"/>
    <property type="project" value="UniProtKB-UniRule"/>
</dbReference>
<dbReference type="EMBL" id="PZZP01000001">
    <property type="protein sequence ID" value="PTM57787.1"/>
    <property type="molecule type" value="Genomic_DNA"/>
</dbReference>
<sequence length="400" mass="42970">MTLSTKVLYYQTMDNKYKHTKELNIVVAPDSYKGSLTAKEVGGTILKALAVELEGAQITFVPMADGGEGTMEALVFAMNGRIETVQTKGPLLQPVDTGYGILGDGETVVLEVANIAGLTMVKKEERNPLHTSTFGVGQVWSHALDQGYRRFIIGLGGSATNDGGLGMLQALGADFHDQNGQTVIPVGGSLREIDRVDLNSLDPRLRECEILVATDVTNPLCGEQGSSKVFGPQKGATAEQIRQLDRGLAHFAQLLEVNRGESLRDFPGAGAAGGLGFALLFLGAKLIPGAQLIAEAAGLEEKIRHADWVITGEGKTDYQTQYGKLPITVAKMAQRHGAKPLLISGSIGSDVEPLYPYFVSMHAIVRRPMSLEQAIENAESLLFETAREVGRLIRVVETNR</sequence>
<dbReference type="PANTHER" id="PTHR21599:SF0">
    <property type="entry name" value="GLYCERATE KINASE"/>
    <property type="match status" value="1"/>
</dbReference>
<evidence type="ECO:0000256" key="2">
    <source>
        <dbReference type="ARBA" id="ARBA00022679"/>
    </source>
</evidence>
<dbReference type="InterPro" id="IPR018193">
    <property type="entry name" value="Glyc_kinase_flavodox-like_fold"/>
</dbReference>
<dbReference type="RefSeq" id="WP_245891037.1">
    <property type="nucleotide sequence ID" value="NZ_PZZP01000001.1"/>
</dbReference>
<evidence type="ECO:0000313" key="6">
    <source>
        <dbReference type="Proteomes" id="UP000241639"/>
    </source>
</evidence>
<evidence type="ECO:0000256" key="1">
    <source>
        <dbReference type="ARBA" id="ARBA00006284"/>
    </source>
</evidence>
<gene>
    <name evidence="5" type="ORF">C8J48_0344</name>
</gene>
<dbReference type="SUPFAM" id="SSF110738">
    <property type="entry name" value="Glycerate kinase I"/>
    <property type="match status" value="1"/>
</dbReference>
<keyword evidence="3 4" id="KW-0418">Kinase</keyword>
<dbReference type="GO" id="GO:0031388">
    <property type="term" value="P:organic acid phosphorylation"/>
    <property type="evidence" value="ECO:0007669"/>
    <property type="project" value="UniProtKB-UniRule"/>
</dbReference>
<dbReference type="PIRSF" id="PIRSF006078">
    <property type="entry name" value="GlxK"/>
    <property type="match status" value="1"/>
</dbReference>
<dbReference type="Proteomes" id="UP000241639">
    <property type="component" value="Unassembled WGS sequence"/>
</dbReference>
<evidence type="ECO:0000256" key="4">
    <source>
        <dbReference type="PIRNR" id="PIRNR006078"/>
    </source>
</evidence>
<dbReference type="Gene3D" id="3.40.50.10350">
    <property type="entry name" value="Glycerate kinase, domain 1"/>
    <property type="match status" value="1"/>
</dbReference>
<dbReference type="Pfam" id="PF02595">
    <property type="entry name" value="Gly_kinase"/>
    <property type="match status" value="1"/>
</dbReference>
<accession>A0A2T4Z7C0</accession>
<dbReference type="AlphaFoldDB" id="A0A2T4Z7C0"/>